<evidence type="ECO:0000313" key="4">
    <source>
        <dbReference type="Proteomes" id="UP000009229"/>
    </source>
</evidence>
<dbReference type="RefSeq" id="WP_013823324.1">
    <property type="nucleotide sequence ID" value="NC_015573.1"/>
</dbReference>
<evidence type="ECO:0000256" key="1">
    <source>
        <dbReference type="ARBA" id="ARBA00007521"/>
    </source>
</evidence>
<gene>
    <name evidence="3" type="ordered locus">Desku_2274</name>
</gene>
<comment type="similarity">
    <text evidence="1">Belongs to the PemK/MazF family.</text>
</comment>
<keyword evidence="4" id="KW-1185">Reference proteome</keyword>
<proteinExistence type="inferred from homology"/>
<sequence length="108" mass="11404">MPNPGEVVVTNFAYSDLSGAKVRPALVVSKPEFTAVTGLVVVAAISGQPVKNVFEYALNNWKEAGLNLPSKVCAGKLFAVNSSLVKKIGELSESDFVEVKKLLANALV</sequence>
<dbReference type="GO" id="GO:0016075">
    <property type="term" value="P:rRNA catabolic process"/>
    <property type="evidence" value="ECO:0007669"/>
    <property type="project" value="TreeGrafter"/>
</dbReference>
<name>A0AAU8PCM2_DESK7</name>
<accession>A0AAU8PCM2</accession>
<keyword evidence="2" id="KW-1277">Toxin-antitoxin system</keyword>
<dbReference type="GO" id="GO:0003677">
    <property type="term" value="F:DNA binding"/>
    <property type="evidence" value="ECO:0007669"/>
    <property type="project" value="InterPro"/>
</dbReference>
<dbReference type="Gene3D" id="2.30.30.110">
    <property type="match status" value="1"/>
</dbReference>
<dbReference type="AlphaFoldDB" id="A0AAU8PCM2"/>
<evidence type="ECO:0000256" key="2">
    <source>
        <dbReference type="ARBA" id="ARBA00022649"/>
    </source>
</evidence>
<protein>
    <submittedName>
        <fullName evidence="3">Transcriptional modulator of MazE/toxin, MazF</fullName>
    </submittedName>
</protein>
<reference evidence="4" key="1">
    <citation type="submission" date="2011-05" db="EMBL/GenBank/DDBJ databases">
        <title>Complete sequence of Desulfotomaculum kuznetsovii DSM 6115.</title>
        <authorList>
            <person name="Lucas S."/>
            <person name="Han J."/>
            <person name="Lapidus A."/>
            <person name="Cheng J.-F."/>
            <person name="Goodwin L."/>
            <person name="Pitluck S."/>
            <person name="Peters L."/>
            <person name="Mikhailova N."/>
            <person name="Lu M."/>
            <person name="Saunders E."/>
            <person name="Han C."/>
            <person name="Tapia R."/>
            <person name="Land M."/>
            <person name="Hauser L."/>
            <person name="Kyrpides N."/>
            <person name="Ivanova N."/>
            <person name="Pagani I."/>
            <person name="Nazina T."/>
            <person name="Ivanova A."/>
            <person name="Parshina S."/>
            <person name="Kuever J."/>
            <person name="Muyzer G."/>
            <person name="Plugge C."/>
            <person name="Stams A."/>
            <person name="Woyke T."/>
        </authorList>
    </citation>
    <scope>NUCLEOTIDE SEQUENCE [LARGE SCALE GENOMIC DNA]</scope>
    <source>
        <strain evidence="4">DSM 6115 / VKM B-1805 / 17</strain>
    </source>
</reference>
<dbReference type="Proteomes" id="UP000009229">
    <property type="component" value="Chromosome"/>
</dbReference>
<dbReference type="GO" id="GO:0006402">
    <property type="term" value="P:mRNA catabolic process"/>
    <property type="evidence" value="ECO:0007669"/>
    <property type="project" value="TreeGrafter"/>
</dbReference>
<dbReference type="InterPro" id="IPR011067">
    <property type="entry name" value="Plasmid_toxin/cell-grow_inhib"/>
</dbReference>
<dbReference type="Pfam" id="PF02452">
    <property type="entry name" value="PemK_toxin"/>
    <property type="match status" value="1"/>
</dbReference>
<dbReference type="EMBL" id="CP002770">
    <property type="protein sequence ID" value="AEG15810.1"/>
    <property type="molecule type" value="Genomic_DNA"/>
</dbReference>
<evidence type="ECO:0000313" key="3">
    <source>
        <dbReference type="EMBL" id="AEG15810.1"/>
    </source>
</evidence>
<dbReference type="InterPro" id="IPR003477">
    <property type="entry name" value="PemK-like"/>
</dbReference>
<dbReference type="PANTHER" id="PTHR33988">
    <property type="entry name" value="ENDORIBONUCLEASE MAZF-RELATED"/>
    <property type="match status" value="1"/>
</dbReference>
<dbReference type="SUPFAM" id="SSF50118">
    <property type="entry name" value="Cell growth inhibitor/plasmid maintenance toxic component"/>
    <property type="match status" value="1"/>
</dbReference>
<dbReference type="GO" id="GO:0004521">
    <property type="term" value="F:RNA endonuclease activity"/>
    <property type="evidence" value="ECO:0007669"/>
    <property type="project" value="TreeGrafter"/>
</dbReference>
<organism evidence="3 4">
    <name type="scientific">Desulfofundulus kuznetsovii (strain DSM 6115 / VKM B-1805 / 17)</name>
    <name type="common">Desulfotomaculum kuznetsovii</name>
    <dbReference type="NCBI Taxonomy" id="760568"/>
    <lineage>
        <taxon>Bacteria</taxon>
        <taxon>Bacillati</taxon>
        <taxon>Bacillota</taxon>
        <taxon>Clostridia</taxon>
        <taxon>Eubacteriales</taxon>
        <taxon>Peptococcaceae</taxon>
        <taxon>Desulfofundulus</taxon>
    </lineage>
</organism>
<dbReference type="KEGG" id="dku:Desku_2274"/>